<organism evidence="1 2">
    <name type="scientific">Cyphellophora attinorum</name>
    <dbReference type="NCBI Taxonomy" id="1664694"/>
    <lineage>
        <taxon>Eukaryota</taxon>
        <taxon>Fungi</taxon>
        <taxon>Dikarya</taxon>
        <taxon>Ascomycota</taxon>
        <taxon>Pezizomycotina</taxon>
        <taxon>Eurotiomycetes</taxon>
        <taxon>Chaetothyriomycetidae</taxon>
        <taxon>Chaetothyriales</taxon>
        <taxon>Cyphellophoraceae</taxon>
        <taxon>Cyphellophora</taxon>
    </lineage>
</organism>
<reference evidence="1 2" key="1">
    <citation type="submission" date="2015-06" db="EMBL/GenBank/DDBJ databases">
        <title>Draft genome of the ant-associated black yeast Phialophora attae CBS 131958.</title>
        <authorList>
            <person name="Moreno L.F."/>
            <person name="Stielow B.J."/>
            <person name="de Hoog S."/>
            <person name="Vicente V.A."/>
            <person name="Weiss V.A."/>
            <person name="de Vries M."/>
            <person name="Cruz L.M."/>
            <person name="Souza E.M."/>
        </authorList>
    </citation>
    <scope>NUCLEOTIDE SEQUENCE [LARGE SCALE GENOMIC DNA]</scope>
    <source>
        <strain evidence="1 2">CBS 131958</strain>
    </source>
</reference>
<keyword evidence="2" id="KW-1185">Reference proteome</keyword>
<dbReference type="VEuPathDB" id="FungiDB:AB675_8468"/>
<dbReference type="GeneID" id="28740795"/>
<dbReference type="Proteomes" id="UP000038010">
    <property type="component" value="Unassembled WGS sequence"/>
</dbReference>
<dbReference type="EMBL" id="LFJN01000003">
    <property type="protein sequence ID" value="KPI44374.1"/>
    <property type="molecule type" value="Genomic_DNA"/>
</dbReference>
<dbReference type="AlphaFoldDB" id="A0A0N1HZQ0"/>
<protein>
    <submittedName>
        <fullName evidence="1">Uncharacterized protein</fullName>
    </submittedName>
</protein>
<evidence type="ECO:0000313" key="1">
    <source>
        <dbReference type="EMBL" id="KPI44374.1"/>
    </source>
</evidence>
<comment type="caution">
    <text evidence="1">The sequence shown here is derived from an EMBL/GenBank/DDBJ whole genome shotgun (WGS) entry which is preliminary data.</text>
</comment>
<proteinExistence type="predicted"/>
<name>A0A0N1HZQ0_9EURO</name>
<evidence type="ECO:0000313" key="2">
    <source>
        <dbReference type="Proteomes" id="UP000038010"/>
    </source>
</evidence>
<accession>A0A0N1HZQ0</accession>
<dbReference type="RefSeq" id="XP_018004337.1">
    <property type="nucleotide sequence ID" value="XM_018148916.1"/>
</dbReference>
<sequence length="378" mass="39192">MPVRLELDEVAPGLLGPILLDPVAKETIPDRVELPLLLVRLELAEIAPELLLDEPEAEVLVRITLPGSVVGLATPLAGTDGLVLVEAPPPTLEEEVESSAVVDAEIVGAGVADIALEPPPSLLSKFALETRVSDAPLDVPEEDLLMLLTLPGSTVERATSPMASEEMLPAVLPATLEEELETIAIVDADVVAAGVADTESEPPPGLLCTFESDIDAFNALLDEAEAGLPAPPALSRLNVGLATSLTASDERALAVTPPPTPKKELEAIKAVGVAALEVDVADINSGPSPPLIRAIELNVSIPGAVLDESGVSRRRLLTLLGPTTDPKPSLVLLDDPMSTKMPLLAGEVKVDSMVAVVIETLEGSMAVVDAKPSSVLVE</sequence>
<gene>
    <name evidence="1" type="ORF">AB675_8468</name>
</gene>